<dbReference type="Pfam" id="PF05025">
    <property type="entry name" value="RbsD_FucU"/>
    <property type="match status" value="1"/>
</dbReference>
<name>A0A2V5LYS6_9MICC</name>
<evidence type="ECO:0000256" key="4">
    <source>
        <dbReference type="ARBA" id="ARBA00023235"/>
    </source>
</evidence>
<feature type="binding site" evidence="6">
    <location>
        <begin position="123"/>
        <end position="125"/>
    </location>
    <ligand>
        <name>substrate</name>
    </ligand>
</feature>
<accession>A0A2V5LYS6</accession>
<dbReference type="GO" id="GO:0005829">
    <property type="term" value="C:cytosol"/>
    <property type="evidence" value="ECO:0007669"/>
    <property type="project" value="TreeGrafter"/>
</dbReference>
<dbReference type="PANTHER" id="PTHR37831:SF1">
    <property type="entry name" value="D-RIBOSE PYRANASE"/>
    <property type="match status" value="1"/>
</dbReference>
<keyword evidence="4 6" id="KW-0413">Isomerase</keyword>
<comment type="subcellular location">
    <subcellularLocation>
        <location evidence="6">Cytoplasm</location>
    </subcellularLocation>
</comment>
<dbReference type="InterPro" id="IPR023064">
    <property type="entry name" value="D-ribose_pyranase"/>
</dbReference>
<dbReference type="GO" id="GO:0019303">
    <property type="term" value="P:D-ribose catabolic process"/>
    <property type="evidence" value="ECO:0007669"/>
    <property type="project" value="UniProtKB-UniRule"/>
</dbReference>
<dbReference type="UniPathway" id="UPA00916">
    <property type="reaction ID" value="UER00888"/>
</dbReference>
<comment type="similarity">
    <text evidence="6">Belongs to the RbsD / FucU family. RbsD subfamily.</text>
</comment>
<dbReference type="NCBIfam" id="NF008761">
    <property type="entry name" value="PRK11797.1"/>
    <property type="match status" value="1"/>
</dbReference>
<dbReference type="SUPFAM" id="SSF102546">
    <property type="entry name" value="RbsD-like"/>
    <property type="match status" value="1"/>
</dbReference>
<evidence type="ECO:0000256" key="5">
    <source>
        <dbReference type="ARBA" id="ARBA00023277"/>
    </source>
</evidence>
<evidence type="ECO:0000256" key="3">
    <source>
        <dbReference type="ARBA" id="ARBA00022490"/>
    </source>
</evidence>
<dbReference type="Proteomes" id="UP000247832">
    <property type="component" value="Unassembled WGS sequence"/>
</dbReference>
<dbReference type="RefSeq" id="WP_110499835.1">
    <property type="nucleotide sequence ID" value="NZ_QJVD01000003.1"/>
</dbReference>
<dbReference type="EMBL" id="QJVD01000003">
    <property type="protein sequence ID" value="PYI69087.1"/>
    <property type="molecule type" value="Genomic_DNA"/>
</dbReference>
<dbReference type="OrthoDB" id="9805009at2"/>
<feature type="active site" description="Proton donor" evidence="6">
    <location>
        <position position="21"/>
    </location>
</feature>
<dbReference type="EC" id="5.4.99.62" evidence="2 6"/>
<dbReference type="GO" id="GO:0062193">
    <property type="term" value="F:D-ribose pyranase activity"/>
    <property type="evidence" value="ECO:0007669"/>
    <property type="project" value="UniProtKB-EC"/>
</dbReference>
<feature type="binding site" evidence="6">
    <location>
        <position position="29"/>
    </location>
    <ligand>
        <name>substrate</name>
    </ligand>
</feature>
<comment type="subunit">
    <text evidence="6">Homodecamer.</text>
</comment>
<reference evidence="7 8" key="1">
    <citation type="submission" date="2018-05" db="EMBL/GenBank/DDBJ databases">
        <title>Genetic diversity of glacier-inhabiting Cryobacterium bacteria in China and description of Cryobacterium mengkeensis sp. nov. and Arthrobacter glacialis sp. nov.</title>
        <authorList>
            <person name="Liu Q."/>
            <person name="Xin Y.-H."/>
        </authorList>
    </citation>
    <scope>NUCLEOTIDE SEQUENCE [LARGE SCALE GENOMIC DNA]</scope>
    <source>
        <strain evidence="7 8">LI2</strain>
    </source>
</reference>
<comment type="pathway">
    <text evidence="6">Carbohydrate metabolism; D-ribose degradation; D-ribose 5-phosphate from beta-D-ribopyranose: step 1/2.</text>
</comment>
<organism evidence="7 8">
    <name type="scientific">Arthrobacter livingstonensis</name>
    <dbReference type="NCBI Taxonomy" id="670078"/>
    <lineage>
        <taxon>Bacteria</taxon>
        <taxon>Bacillati</taxon>
        <taxon>Actinomycetota</taxon>
        <taxon>Actinomycetes</taxon>
        <taxon>Micrococcales</taxon>
        <taxon>Micrococcaceae</taxon>
        <taxon>Arthrobacter</taxon>
    </lineage>
</organism>
<proteinExistence type="inferred from homology"/>
<gene>
    <name evidence="6" type="primary">rbsD</name>
    <name evidence="7" type="ORF">CVV68_04695</name>
</gene>
<sequence>MRKNSGTLNPALSRILSELGHTDELLVTDAGLPIPAGVERIDLALTPNVPEFLQCLDVVLAEVEVEAAIAASEIATHSPELHAALRERLDALNIRLELVPHTAFKERTKCSKAAVRSGEFTSYANVILIAGVVY</sequence>
<dbReference type="AlphaFoldDB" id="A0A2V5LYS6"/>
<dbReference type="GO" id="GO:0048029">
    <property type="term" value="F:monosaccharide binding"/>
    <property type="evidence" value="ECO:0007669"/>
    <property type="project" value="InterPro"/>
</dbReference>
<protein>
    <recommendedName>
        <fullName evidence="2 6">D-ribose pyranase</fullName>
        <ecNumber evidence="2 6">5.4.99.62</ecNumber>
    </recommendedName>
</protein>
<keyword evidence="5 6" id="KW-0119">Carbohydrate metabolism</keyword>
<dbReference type="InterPro" id="IPR023750">
    <property type="entry name" value="RbsD-like_sf"/>
</dbReference>
<evidence type="ECO:0000256" key="6">
    <source>
        <dbReference type="HAMAP-Rule" id="MF_01661"/>
    </source>
</evidence>
<evidence type="ECO:0000313" key="7">
    <source>
        <dbReference type="EMBL" id="PYI69087.1"/>
    </source>
</evidence>
<feature type="binding site" evidence="6">
    <location>
        <position position="101"/>
    </location>
    <ligand>
        <name>substrate</name>
    </ligand>
</feature>
<dbReference type="HAMAP" id="MF_01661">
    <property type="entry name" value="D_rib_pyranase"/>
    <property type="match status" value="1"/>
</dbReference>
<evidence type="ECO:0000256" key="2">
    <source>
        <dbReference type="ARBA" id="ARBA00012862"/>
    </source>
</evidence>
<comment type="catalytic activity">
    <reaction evidence="1 6">
        <text>beta-D-ribopyranose = beta-D-ribofuranose</text>
        <dbReference type="Rhea" id="RHEA:25432"/>
        <dbReference type="ChEBI" id="CHEBI:27476"/>
        <dbReference type="ChEBI" id="CHEBI:47002"/>
        <dbReference type="EC" id="5.4.99.62"/>
    </reaction>
</comment>
<dbReference type="InterPro" id="IPR007721">
    <property type="entry name" value="RbsD_FucU"/>
</dbReference>
<comment type="caution">
    <text evidence="7">The sequence shown here is derived from an EMBL/GenBank/DDBJ whole genome shotgun (WGS) entry which is preliminary data.</text>
</comment>
<keyword evidence="8" id="KW-1185">Reference proteome</keyword>
<comment type="function">
    <text evidence="6">Catalyzes the interconversion of beta-pyran and beta-furan forms of D-ribose.</text>
</comment>
<evidence type="ECO:0000256" key="1">
    <source>
        <dbReference type="ARBA" id="ARBA00000223"/>
    </source>
</evidence>
<evidence type="ECO:0000313" key="8">
    <source>
        <dbReference type="Proteomes" id="UP000247832"/>
    </source>
</evidence>
<dbReference type="Gene3D" id="3.40.1650.10">
    <property type="entry name" value="RbsD-like domain"/>
    <property type="match status" value="1"/>
</dbReference>
<keyword evidence="3 6" id="KW-0963">Cytoplasm</keyword>
<dbReference type="GO" id="GO:0016872">
    <property type="term" value="F:intramolecular lyase activity"/>
    <property type="evidence" value="ECO:0007669"/>
    <property type="project" value="UniProtKB-UniRule"/>
</dbReference>
<dbReference type="PANTHER" id="PTHR37831">
    <property type="entry name" value="D-RIBOSE PYRANASE"/>
    <property type="match status" value="1"/>
</dbReference>